<organism evidence="1 3">
    <name type="scientific">Puccinia graminis f. sp. tritici</name>
    <dbReference type="NCBI Taxonomy" id="56615"/>
    <lineage>
        <taxon>Eukaryota</taxon>
        <taxon>Fungi</taxon>
        <taxon>Dikarya</taxon>
        <taxon>Basidiomycota</taxon>
        <taxon>Pucciniomycotina</taxon>
        <taxon>Pucciniomycetes</taxon>
        <taxon>Pucciniales</taxon>
        <taxon>Pucciniaceae</taxon>
        <taxon>Puccinia</taxon>
    </lineage>
</organism>
<sequence length="131" mass="14647">MANVISSPFVFTISLVDPDLLTKINLSPYREQFTNLMTAVIEFDTVTITIAFELTHRCMEIWKAAQQFVRKIIVTVRLSHNDIAHTAVWDRNPVELLSSVGAVAGHIRLLNLSLPGYVVESGLNLVDRVAK</sequence>
<gene>
    <name evidence="1" type="ORF">PGT21_021697</name>
    <name evidence="2" type="ORF">PGTUg99_036931</name>
</gene>
<evidence type="ECO:0000313" key="4">
    <source>
        <dbReference type="Proteomes" id="UP000325313"/>
    </source>
</evidence>
<dbReference type="AlphaFoldDB" id="A0A5B0P8U4"/>
<evidence type="ECO:0000313" key="3">
    <source>
        <dbReference type="Proteomes" id="UP000324748"/>
    </source>
</evidence>
<evidence type="ECO:0000313" key="2">
    <source>
        <dbReference type="EMBL" id="KAA1117197.1"/>
    </source>
</evidence>
<accession>A0A5B0P8U4</accession>
<comment type="caution">
    <text evidence="1">The sequence shown here is derived from an EMBL/GenBank/DDBJ whole genome shotgun (WGS) entry which is preliminary data.</text>
</comment>
<keyword evidence="3" id="KW-1185">Reference proteome</keyword>
<dbReference type="Proteomes" id="UP000324748">
    <property type="component" value="Unassembled WGS sequence"/>
</dbReference>
<dbReference type="EMBL" id="VSWC01000066">
    <property type="protein sequence ID" value="KAA1097841.1"/>
    <property type="molecule type" value="Genomic_DNA"/>
</dbReference>
<protein>
    <submittedName>
        <fullName evidence="1">Uncharacterized protein</fullName>
    </submittedName>
</protein>
<name>A0A5B0P8U4_PUCGR</name>
<proteinExistence type="predicted"/>
<evidence type="ECO:0000313" key="1">
    <source>
        <dbReference type="EMBL" id="KAA1097841.1"/>
    </source>
</evidence>
<reference evidence="3 4" key="1">
    <citation type="submission" date="2019-05" db="EMBL/GenBank/DDBJ databases">
        <title>Emergence of the Ug99 lineage of the wheat stem rust pathogen through somatic hybridization.</title>
        <authorList>
            <person name="Li F."/>
            <person name="Upadhyaya N.M."/>
            <person name="Sperschneider J."/>
            <person name="Matny O."/>
            <person name="Nguyen-Phuc H."/>
            <person name="Mago R."/>
            <person name="Raley C."/>
            <person name="Miller M.E."/>
            <person name="Silverstein K.A.T."/>
            <person name="Henningsen E."/>
            <person name="Hirsch C.D."/>
            <person name="Visser B."/>
            <person name="Pretorius Z.A."/>
            <person name="Steffenson B.J."/>
            <person name="Schwessinger B."/>
            <person name="Dodds P.N."/>
            <person name="Figueroa M."/>
        </authorList>
    </citation>
    <scope>NUCLEOTIDE SEQUENCE [LARGE SCALE GENOMIC DNA]</scope>
    <source>
        <strain evidence="1">21-0</strain>
        <strain evidence="2 4">Ug99</strain>
    </source>
</reference>
<dbReference type="Proteomes" id="UP000325313">
    <property type="component" value="Unassembled WGS sequence"/>
</dbReference>
<dbReference type="EMBL" id="VDEP01000270">
    <property type="protein sequence ID" value="KAA1117197.1"/>
    <property type="molecule type" value="Genomic_DNA"/>
</dbReference>